<sequence>MCFRSNDRESQGSGFLPIGSSVGPSGVRIDDTSEEEHGVSGSVANQKAEWPINGHLEWMECCR</sequence>
<name>A0AAV3UR78_9EURY</name>
<dbReference type="AlphaFoldDB" id="A0AAV3UR78"/>
<comment type="caution">
    <text evidence="2">The sequence shown here is derived from an EMBL/GenBank/DDBJ whole genome shotgun (WGS) entry which is preliminary data.</text>
</comment>
<gene>
    <name evidence="2" type="ORF">GCM10025751_51940</name>
</gene>
<evidence type="ECO:0000313" key="3">
    <source>
        <dbReference type="Proteomes" id="UP001501729"/>
    </source>
</evidence>
<reference evidence="2 3" key="1">
    <citation type="journal article" date="2019" name="Int. J. Syst. Evol. Microbiol.">
        <title>The Global Catalogue of Microorganisms (GCM) 10K type strain sequencing project: providing services to taxonomists for standard genome sequencing and annotation.</title>
        <authorList>
            <consortium name="The Broad Institute Genomics Platform"/>
            <consortium name="The Broad Institute Genome Sequencing Center for Infectious Disease"/>
            <person name="Wu L."/>
            <person name="Ma J."/>
        </authorList>
    </citation>
    <scope>NUCLEOTIDE SEQUENCE [LARGE SCALE GENOMIC DNA]</scope>
    <source>
        <strain evidence="2 3">JCM 17504</strain>
    </source>
</reference>
<evidence type="ECO:0000313" key="2">
    <source>
        <dbReference type="EMBL" id="GAA5063453.1"/>
    </source>
</evidence>
<feature type="compositionally biased region" description="Basic and acidic residues" evidence="1">
    <location>
        <begin position="1"/>
        <end position="10"/>
    </location>
</feature>
<accession>A0AAV3UR78</accession>
<feature type="region of interest" description="Disordered" evidence="1">
    <location>
        <begin position="1"/>
        <end position="46"/>
    </location>
</feature>
<organism evidence="2 3">
    <name type="scientific">Haladaptatus pallidirubidus</name>
    <dbReference type="NCBI Taxonomy" id="1008152"/>
    <lineage>
        <taxon>Archaea</taxon>
        <taxon>Methanobacteriati</taxon>
        <taxon>Methanobacteriota</taxon>
        <taxon>Stenosarchaea group</taxon>
        <taxon>Halobacteria</taxon>
        <taxon>Halobacteriales</taxon>
        <taxon>Haladaptataceae</taxon>
        <taxon>Haladaptatus</taxon>
    </lineage>
</organism>
<evidence type="ECO:0000256" key="1">
    <source>
        <dbReference type="SAM" id="MobiDB-lite"/>
    </source>
</evidence>
<proteinExistence type="predicted"/>
<feature type="compositionally biased region" description="Basic and acidic residues" evidence="1">
    <location>
        <begin position="28"/>
        <end position="38"/>
    </location>
</feature>
<keyword evidence="3" id="KW-1185">Reference proteome</keyword>
<dbReference type="Proteomes" id="UP001501729">
    <property type="component" value="Unassembled WGS sequence"/>
</dbReference>
<dbReference type="EMBL" id="BAABKX010000026">
    <property type="protein sequence ID" value="GAA5063453.1"/>
    <property type="molecule type" value="Genomic_DNA"/>
</dbReference>
<protein>
    <submittedName>
        <fullName evidence="2">Uncharacterized protein</fullName>
    </submittedName>
</protein>